<evidence type="ECO:0000256" key="2">
    <source>
        <dbReference type="ARBA" id="ARBA00011245"/>
    </source>
</evidence>
<gene>
    <name evidence="15" type="primary">rtcB</name>
    <name evidence="17" type="ORF">C440_16834</name>
</gene>
<dbReference type="PANTHER" id="PTHR11118">
    <property type="entry name" value="RNA-SPLICING LIGASE RTCB HOMOLOG"/>
    <property type="match status" value="1"/>
</dbReference>
<dbReference type="OrthoDB" id="9887at2157"/>
<evidence type="ECO:0000256" key="11">
    <source>
        <dbReference type="ARBA" id="ARBA00049514"/>
    </source>
</evidence>
<evidence type="ECO:0000256" key="13">
    <source>
        <dbReference type="PIRSR" id="PIRSR601233-2"/>
    </source>
</evidence>
<comment type="catalytic activity">
    <reaction evidence="10">
        <text>a 3'-end 3'-phospho-ribonucleotide-RNA + a 5'-end dephospho-ribonucleoside-RNA + GTP = a ribonucleotidyl-ribonucleotide-RNA + GMP + diphosphate</text>
        <dbReference type="Rhea" id="RHEA:68076"/>
        <dbReference type="Rhea" id="RHEA-COMP:10463"/>
        <dbReference type="Rhea" id="RHEA-COMP:13936"/>
        <dbReference type="Rhea" id="RHEA-COMP:17355"/>
        <dbReference type="ChEBI" id="CHEBI:33019"/>
        <dbReference type="ChEBI" id="CHEBI:37565"/>
        <dbReference type="ChEBI" id="CHEBI:58115"/>
        <dbReference type="ChEBI" id="CHEBI:83062"/>
        <dbReference type="ChEBI" id="CHEBI:138284"/>
        <dbReference type="ChEBI" id="CHEBI:173118"/>
        <dbReference type="EC" id="6.5.1.8"/>
    </reaction>
</comment>
<evidence type="ECO:0000256" key="7">
    <source>
        <dbReference type="ARBA" id="ARBA00023211"/>
    </source>
</evidence>
<dbReference type="PATRIC" id="fig|662479.7.peg.3423"/>
<dbReference type="InterPro" id="IPR036025">
    <property type="entry name" value="RtcB-like_sf"/>
</dbReference>
<dbReference type="GO" id="GO:0003972">
    <property type="term" value="F:RNA ligase (ATP) activity"/>
    <property type="evidence" value="ECO:0007669"/>
    <property type="project" value="TreeGrafter"/>
</dbReference>
<evidence type="ECO:0000256" key="14">
    <source>
        <dbReference type="PIRSR" id="PIRSR601233-3"/>
    </source>
</evidence>
<dbReference type="GO" id="GO:0046872">
    <property type="term" value="F:metal ion binding"/>
    <property type="evidence" value="ECO:0007669"/>
    <property type="project" value="UniProtKB-UniRule"/>
</dbReference>
<evidence type="ECO:0000256" key="4">
    <source>
        <dbReference type="ARBA" id="ARBA00022723"/>
    </source>
</evidence>
<dbReference type="Gene3D" id="3.90.1860.10">
    <property type="entry name" value="tRNA-splicing ligase RtcB"/>
    <property type="match status" value="1"/>
</dbReference>
<keyword evidence="5 13" id="KW-0547">Nucleotide-binding</keyword>
<comment type="caution">
    <text evidence="17">The sequence shown here is derived from an EMBL/GenBank/DDBJ whole genome shotgun (WGS) entry which is preliminary data.</text>
</comment>
<dbReference type="GO" id="GO:0005525">
    <property type="term" value="F:GTP binding"/>
    <property type="evidence" value="ECO:0007669"/>
    <property type="project" value="UniProtKB-KW"/>
</dbReference>
<evidence type="ECO:0000256" key="8">
    <source>
        <dbReference type="ARBA" id="ARBA00033766"/>
    </source>
</evidence>
<evidence type="ECO:0000256" key="10">
    <source>
        <dbReference type="ARBA" id="ARBA00047746"/>
    </source>
</evidence>
<dbReference type="PANTHER" id="PTHR11118:SF1">
    <property type="entry name" value="RNA-SPLICING LIGASE RTCB HOMOLOG"/>
    <property type="match status" value="1"/>
</dbReference>
<comment type="cofactor">
    <cofactor evidence="14 15">
        <name>Mn(2+)</name>
        <dbReference type="ChEBI" id="CHEBI:29035"/>
    </cofactor>
    <text evidence="14 15">Binds 2 manganese ions per subunit.</text>
</comment>
<dbReference type="Pfam" id="PF01139">
    <property type="entry name" value="RtcB"/>
    <property type="match status" value="1"/>
</dbReference>
<keyword evidence="18" id="KW-1185">Reference proteome</keyword>
<comment type="function">
    <text evidence="9">Essential for tRNA splicing and maturation. Acts by directly joining spliced tRNA halves to mature-sized tRNAs. Joins RNA with 2',3'-cyclic-phosphate or 3'-phosphate ends to RNA with 5'-hydroxy ends.</text>
</comment>
<feature type="binding site" evidence="13">
    <location>
        <begin position="401"/>
        <end position="404"/>
    </location>
    <ligand>
        <name>GMP</name>
        <dbReference type="ChEBI" id="CHEBI:58115"/>
    </ligand>
</feature>
<dbReference type="EC" id="6.5.1.-" evidence="15"/>
<dbReference type="RefSeq" id="WP_008321841.1">
    <property type="nucleotide sequence ID" value="NZ_AOLN01000018.1"/>
</dbReference>
<evidence type="ECO:0000256" key="1">
    <source>
        <dbReference type="ARBA" id="ARBA00008071"/>
    </source>
</evidence>
<evidence type="ECO:0000256" key="15">
    <source>
        <dbReference type="RuleBase" id="RU371113"/>
    </source>
</evidence>
<comment type="catalytic activity">
    <reaction evidence="11">
        <text>a 3'-end 2',3'-cyclophospho-ribonucleotide-RNA + a 5'-end dephospho-ribonucleoside-RNA + GTP + H2O = a ribonucleotidyl-ribonucleotide-RNA + GMP + diphosphate + H(+)</text>
        <dbReference type="Rhea" id="RHEA:68080"/>
        <dbReference type="Rhea" id="RHEA-COMP:10464"/>
        <dbReference type="Rhea" id="RHEA-COMP:13936"/>
        <dbReference type="Rhea" id="RHEA-COMP:17355"/>
        <dbReference type="ChEBI" id="CHEBI:15377"/>
        <dbReference type="ChEBI" id="CHEBI:15378"/>
        <dbReference type="ChEBI" id="CHEBI:33019"/>
        <dbReference type="ChEBI" id="CHEBI:37565"/>
        <dbReference type="ChEBI" id="CHEBI:58115"/>
        <dbReference type="ChEBI" id="CHEBI:83064"/>
        <dbReference type="ChEBI" id="CHEBI:138284"/>
        <dbReference type="ChEBI" id="CHEBI:173118"/>
        <dbReference type="EC" id="6.5.1.8"/>
    </reaction>
</comment>
<dbReference type="STRING" id="662479.C440_16834"/>
<evidence type="ECO:0000313" key="17">
    <source>
        <dbReference type="EMBL" id="ELZ91997.1"/>
    </source>
</evidence>
<dbReference type="SUPFAM" id="SSF103365">
    <property type="entry name" value="Hypothetical protein PH1602"/>
    <property type="match status" value="1"/>
</dbReference>
<evidence type="ECO:0000256" key="6">
    <source>
        <dbReference type="ARBA" id="ARBA00023134"/>
    </source>
</evidence>
<reference evidence="17 18" key="1">
    <citation type="journal article" date="2014" name="PLoS Genet.">
        <title>Phylogenetically driven sequencing of extremely halophilic archaea reveals strategies for static and dynamic osmo-response.</title>
        <authorList>
            <person name="Becker E.A."/>
            <person name="Seitzer P.M."/>
            <person name="Tritt A."/>
            <person name="Larsen D."/>
            <person name="Krusor M."/>
            <person name="Yao A.I."/>
            <person name="Wu D."/>
            <person name="Madern D."/>
            <person name="Eisen J.A."/>
            <person name="Darling A.E."/>
            <person name="Facciotti M.T."/>
        </authorList>
    </citation>
    <scope>NUCLEOTIDE SEQUENCE [LARGE SCALE GENOMIC DNA]</scope>
    <source>
        <strain evidence="17 18">ATCC BAA-1512</strain>
    </source>
</reference>
<feature type="binding site" evidence="14">
    <location>
        <position position="236"/>
    </location>
    <ligand>
        <name>Mn(2+)</name>
        <dbReference type="ChEBI" id="CHEBI:29035"/>
        <label>2</label>
    </ligand>
</feature>
<dbReference type="GO" id="GO:0170057">
    <property type="term" value="F:RNA ligase (GTP) activity"/>
    <property type="evidence" value="ECO:0007669"/>
    <property type="project" value="UniProtKB-EC"/>
</dbReference>
<feature type="binding site" evidence="14">
    <location>
        <position position="326"/>
    </location>
    <ligand>
        <name>Mn(2+)</name>
        <dbReference type="ChEBI" id="CHEBI:29035"/>
        <label>2</label>
    </ligand>
</feature>
<comment type="subunit">
    <text evidence="2 15">Monomer.</text>
</comment>
<feature type="binding site" evidence="13">
    <location>
        <position position="477"/>
    </location>
    <ligand>
        <name>GMP</name>
        <dbReference type="ChEBI" id="CHEBI:58115"/>
    </ligand>
</feature>
<feature type="binding site" evidence="13">
    <location>
        <position position="382"/>
    </location>
    <ligand>
        <name>GMP</name>
        <dbReference type="ChEBI" id="CHEBI:58115"/>
    </ligand>
</feature>
<evidence type="ECO:0000313" key="18">
    <source>
        <dbReference type="Proteomes" id="UP000011550"/>
    </source>
</evidence>
<evidence type="ECO:0000256" key="16">
    <source>
        <dbReference type="SAM" id="MobiDB-lite"/>
    </source>
</evidence>
<keyword evidence="6 13" id="KW-0342">GTP-binding</keyword>
<name>M0I7Q1_9EURY</name>
<dbReference type="InterPro" id="IPR001233">
    <property type="entry name" value="RtcB"/>
</dbReference>
<accession>M0I7Q1</accession>
<comment type="similarity">
    <text evidence="1 15">Belongs to the RtcB family.</text>
</comment>
<sequence length="478" mass="51023">MGLVVELNELEPNVYEIERTGKMRVPARAYGSESLVEGMQEPDDRALTQIQNAAALPGVEKFTLVLPDGHQGYGFPVGGVAAVDADDGVVCPAAIGYDINCGVRLLRTGLSYKDVVSEQSILADRLNQTIPTGPVAGGYVDADISDVRGILEDGLEWMHSNGHATRADLDHCEEHGRLPSDPNAVPTEALKRGVSQVGSLGAGTHFVEVQRVTDVYDDETAAAFGLGTDDVVVMIHSGSRGVGHQTCAHYIRAFEREYQSLSASLPDEQLVYAPLGDDLADEFRGAMNAAANFAWANRQAITEAVREVFDVLFGATGLEVVYDVCHNIAKEERHAVNGEMQTLLVHRKGATRAFPAGRPEVPEAYRAVGQPVFMPGSMGSHSYVLAGGPESLERSFGSAAHGAGRRKSRTEAASEYSAGELKKALRARGIFVRARSAEALTEEAPGAYKDIDEVVRVSDALGIGTKVARTVPLANVKG</sequence>
<dbReference type="Proteomes" id="UP000011550">
    <property type="component" value="Unassembled WGS sequence"/>
</dbReference>
<feature type="binding site" evidence="14">
    <location>
        <position position="205"/>
    </location>
    <ligand>
        <name>Mn(2+)</name>
        <dbReference type="ChEBI" id="CHEBI:29035"/>
        <label>1</label>
    </ligand>
</feature>
<feature type="binding site" evidence="14">
    <location>
        <position position="98"/>
    </location>
    <ligand>
        <name>Mn(2+)</name>
        <dbReference type="ChEBI" id="CHEBI:29035"/>
        <label>1</label>
    </ligand>
</feature>
<feature type="binding site" evidence="13">
    <location>
        <begin position="326"/>
        <end position="327"/>
    </location>
    <ligand>
        <name>GMP</name>
        <dbReference type="ChEBI" id="CHEBI:58115"/>
    </ligand>
</feature>
<keyword evidence="4 14" id="KW-0479">Metal-binding</keyword>
<dbReference type="AlphaFoldDB" id="M0I7Q1"/>
<evidence type="ECO:0000256" key="5">
    <source>
        <dbReference type="ARBA" id="ARBA00022741"/>
    </source>
</evidence>
<evidence type="ECO:0000256" key="12">
    <source>
        <dbReference type="PIRSR" id="PIRSR601233-1"/>
    </source>
</evidence>
<dbReference type="FunFam" id="3.90.1860.10:FF:000001">
    <property type="entry name" value="tRNA-splicing ligase RtcB homolog"/>
    <property type="match status" value="1"/>
</dbReference>
<dbReference type="GO" id="GO:0006388">
    <property type="term" value="P:tRNA splicing, via endonucleolytic cleavage and ligation"/>
    <property type="evidence" value="ECO:0007669"/>
    <property type="project" value="UniProtKB-ARBA"/>
</dbReference>
<keyword evidence="7 14" id="KW-0464">Manganese</keyword>
<evidence type="ECO:0000256" key="9">
    <source>
        <dbReference type="ARBA" id="ARBA00045316"/>
    </source>
</evidence>
<evidence type="ECO:0000256" key="3">
    <source>
        <dbReference type="ARBA" id="ARBA00022598"/>
    </source>
</evidence>
<organism evidence="17 18">
    <name type="scientific">Haloferax mucosum ATCC BAA-1512</name>
    <dbReference type="NCBI Taxonomy" id="662479"/>
    <lineage>
        <taxon>Archaea</taxon>
        <taxon>Methanobacteriati</taxon>
        <taxon>Methanobacteriota</taxon>
        <taxon>Stenosarchaea group</taxon>
        <taxon>Halobacteria</taxon>
        <taxon>Halobacteriales</taxon>
        <taxon>Haloferacaceae</taxon>
        <taxon>Haloferax</taxon>
    </lineage>
</organism>
<dbReference type="EMBL" id="AOLN01000018">
    <property type="protein sequence ID" value="ELZ91997.1"/>
    <property type="molecule type" value="Genomic_DNA"/>
</dbReference>
<keyword evidence="3 15" id="KW-0436">Ligase</keyword>
<feature type="binding site" evidence="13">
    <location>
        <begin position="375"/>
        <end position="378"/>
    </location>
    <ligand>
        <name>GMP</name>
        <dbReference type="ChEBI" id="CHEBI:58115"/>
    </ligand>
</feature>
<feature type="active site" description="GMP-histidine intermediate" evidence="12">
    <location>
        <position position="401"/>
    </location>
</feature>
<feature type="region of interest" description="Disordered" evidence="16">
    <location>
        <begin position="395"/>
        <end position="417"/>
    </location>
</feature>
<proteinExistence type="inferred from homology"/>
<protein>
    <recommendedName>
        <fullName evidence="8 15">tRNA-splicing ligase RtcB</fullName>
        <ecNumber evidence="15">6.5.1.-</ecNumber>
    </recommendedName>
</protein>